<organism evidence="3 4">
    <name type="scientific">Micromonospora matsumotoense</name>
    <dbReference type="NCBI Taxonomy" id="121616"/>
    <lineage>
        <taxon>Bacteria</taxon>
        <taxon>Bacillati</taxon>
        <taxon>Actinomycetota</taxon>
        <taxon>Actinomycetes</taxon>
        <taxon>Micromonosporales</taxon>
        <taxon>Micromonosporaceae</taxon>
        <taxon>Micromonospora</taxon>
    </lineage>
</organism>
<reference evidence="4" key="1">
    <citation type="submission" date="2016-06" db="EMBL/GenBank/DDBJ databases">
        <authorList>
            <person name="Varghese N."/>
            <person name="Submissions Spin"/>
        </authorList>
    </citation>
    <scope>NUCLEOTIDE SEQUENCE [LARGE SCALE GENOMIC DNA]</scope>
    <source>
        <strain evidence="4">DSM 44100</strain>
    </source>
</reference>
<dbReference type="Pfam" id="PF02441">
    <property type="entry name" value="Flavoprotein"/>
    <property type="match status" value="1"/>
</dbReference>
<feature type="region of interest" description="Disordered" evidence="1">
    <location>
        <begin position="1"/>
        <end position="22"/>
    </location>
</feature>
<dbReference type="SUPFAM" id="SSF52507">
    <property type="entry name" value="Homo-oligomeric flavin-containing Cys decarboxylases, HFCD"/>
    <property type="match status" value="1"/>
</dbReference>
<proteinExistence type="predicted"/>
<gene>
    <name evidence="3" type="ORF">GA0070216_101416</name>
</gene>
<dbReference type="Gene3D" id="3.40.50.1950">
    <property type="entry name" value="Flavin prenyltransferase-like"/>
    <property type="match status" value="1"/>
</dbReference>
<sequence>MQEQTGYPVRAQWRRPGDTEPHPPADALLVVPVTFNTVNKWAVGASDTLALGILNEAIGTGLPVHAFPRVKATLAAHPAYAGHLRLLGEAGVVFHDASFLRPGDEMTADRWAIVVDTLRRTGRPTGTT</sequence>
<keyword evidence="4" id="KW-1185">Reference proteome</keyword>
<evidence type="ECO:0000256" key="1">
    <source>
        <dbReference type="SAM" id="MobiDB-lite"/>
    </source>
</evidence>
<dbReference type="RefSeq" id="WP_245722247.1">
    <property type="nucleotide sequence ID" value="NZ_FMCU01000001.1"/>
</dbReference>
<accession>A0A1C4UD26</accession>
<dbReference type="EMBL" id="FMCU01000001">
    <property type="protein sequence ID" value="SCE69595.1"/>
    <property type="molecule type" value="Genomic_DNA"/>
</dbReference>
<evidence type="ECO:0000313" key="4">
    <source>
        <dbReference type="Proteomes" id="UP000198797"/>
    </source>
</evidence>
<dbReference type="STRING" id="121616.GA0070216_101416"/>
<dbReference type="AlphaFoldDB" id="A0A1C4UD26"/>
<dbReference type="GO" id="GO:0003824">
    <property type="term" value="F:catalytic activity"/>
    <property type="evidence" value="ECO:0007669"/>
    <property type="project" value="InterPro"/>
</dbReference>
<dbReference type="InterPro" id="IPR036551">
    <property type="entry name" value="Flavin_trans-like"/>
</dbReference>
<dbReference type="InterPro" id="IPR003382">
    <property type="entry name" value="Flavoprotein"/>
</dbReference>
<evidence type="ECO:0000313" key="3">
    <source>
        <dbReference type="EMBL" id="SCE69595.1"/>
    </source>
</evidence>
<dbReference type="Proteomes" id="UP000198797">
    <property type="component" value="Unassembled WGS sequence"/>
</dbReference>
<protein>
    <submittedName>
        <fullName evidence="3">Flavoprotein</fullName>
    </submittedName>
</protein>
<feature type="domain" description="Flavoprotein" evidence="2">
    <location>
        <begin position="18"/>
        <end position="52"/>
    </location>
</feature>
<evidence type="ECO:0000259" key="2">
    <source>
        <dbReference type="Pfam" id="PF02441"/>
    </source>
</evidence>
<name>A0A1C4UD26_9ACTN</name>